<name>A0A5B2XX01_9PSEU</name>
<dbReference type="EMBL" id="VUOB01000001">
    <property type="protein sequence ID" value="KAA2267214.1"/>
    <property type="molecule type" value="Genomic_DNA"/>
</dbReference>
<comment type="caution">
    <text evidence="1">The sequence shown here is derived from an EMBL/GenBank/DDBJ whole genome shotgun (WGS) entry which is preliminary data.</text>
</comment>
<dbReference type="PANTHER" id="PTHR10668">
    <property type="entry name" value="PHYTOENE DEHYDROGENASE"/>
    <property type="match status" value="1"/>
</dbReference>
<gene>
    <name evidence="1" type="ORF">F0L68_01130</name>
</gene>
<keyword evidence="2" id="KW-1185">Reference proteome</keyword>
<dbReference type="AlphaFoldDB" id="A0A5B2XX01"/>
<evidence type="ECO:0000313" key="1">
    <source>
        <dbReference type="EMBL" id="KAA2267214.1"/>
    </source>
</evidence>
<organism evidence="1 2">
    <name type="scientific">Solihabitans fulvus</name>
    <dbReference type="NCBI Taxonomy" id="1892852"/>
    <lineage>
        <taxon>Bacteria</taxon>
        <taxon>Bacillati</taxon>
        <taxon>Actinomycetota</taxon>
        <taxon>Actinomycetes</taxon>
        <taxon>Pseudonocardiales</taxon>
        <taxon>Pseudonocardiaceae</taxon>
        <taxon>Solihabitans</taxon>
    </lineage>
</organism>
<evidence type="ECO:0000313" key="2">
    <source>
        <dbReference type="Proteomes" id="UP000323454"/>
    </source>
</evidence>
<accession>A0A5B2XX01</accession>
<protein>
    <submittedName>
        <fullName evidence="1">NAD(P)/FAD-dependent oxidoreductase</fullName>
    </submittedName>
</protein>
<dbReference type="GO" id="GO:0005829">
    <property type="term" value="C:cytosol"/>
    <property type="evidence" value="ECO:0007669"/>
    <property type="project" value="TreeGrafter"/>
</dbReference>
<dbReference type="PRINTS" id="PR00411">
    <property type="entry name" value="PNDRDTASEI"/>
</dbReference>
<dbReference type="SUPFAM" id="SSF51905">
    <property type="entry name" value="FAD/NAD(P)-binding domain"/>
    <property type="match status" value="1"/>
</dbReference>
<dbReference type="InterPro" id="IPR036188">
    <property type="entry name" value="FAD/NAD-bd_sf"/>
</dbReference>
<dbReference type="OrthoDB" id="9774675at2"/>
<proteinExistence type="predicted"/>
<reference evidence="1 2" key="1">
    <citation type="submission" date="2019-09" db="EMBL/GenBank/DDBJ databases">
        <title>Goodfellowia gen. nov., a new genus of the Pseudonocardineae related to Actinoalloteichus, containing Goodfellowia coeruleoviolacea gen. nov., comb. nov. gen. nov., comb. nov.</title>
        <authorList>
            <person name="Labeda D."/>
        </authorList>
    </citation>
    <scope>NUCLEOTIDE SEQUENCE [LARGE SCALE GENOMIC DNA]</scope>
    <source>
        <strain evidence="1 2">AN110305</strain>
    </source>
</reference>
<dbReference type="Pfam" id="PF13450">
    <property type="entry name" value="NAD_binding_8"/>
    <property type="match status" value="1"/>
</dbReference>
<dbReference type="Proteomes" id="UP000323454">
    <property type="component" value="Unassembled WGS sequence"/>
</dbReference>
<dbReference type="PANTHER" id="PTHR10668:SF103">
    <property type="entry name" value="PYRIDINE NUCLEOTIDE-DISULFIDE OXIDOREDUCTASE DOMAIN-CONTAINING PROTEIN 2"/>
    <property type="match status" value="1"/>
</dbReference>
<dbReference type="Gene3D" id="3.50.50.60">
    <property type="entry name" value="FAD/NAD(P)-binding domain"/>
    <property type="match status" value="2"/>
</dbReference>
<sequence>MGLRDVVVVGGGHNGLVAAAYLARAGLSVLVLERLDHVGGAAVSARCFPGVDVRLSRYSYLVSLLPRKIVTELGLSIPLRRRRISSYTPVGDSGLFVDTADDERTSASFRRVTGGPRELAAWRDFYDLAGRVARRVFPTLTEPLPDRESLRRAIDDERAWQVMFGRPLGDTLGELFTHDTVRGVVLTDALIGTFASADDPGLRQNRCLLYHLIGNGTGDWDVPIGGMGAVTDALADAARSAGAELVTGAEVVSVDPAGEVRYRLRDKEISVGARHVLGNVAPHVLAGLLGETPPQPAPEGAQLKVNMVLRRLPRLRDHRVTPEEAFSGTFHVNEGYDQLATAFAEADAGRIPSLPPCEVYCHSLTDPSILGDAERAAGVQTLTLFGLHMPARLFEHDREQARDRALLATLRSLNTVLAEPIEDCLLRVDGEPCLEARSPLDLADQLRMPGGHIFHRDLSWPYAEDPAQAGRWGVETAHERILLCGAGAVRGGGVSGIPGHNAAMAVLAREA</sequence>
<reference evidence="1 2" key="2">
    <citation type="submission" date="2019-09" db="EMBL/GenBank/DDBJ databases">
        <authorList>
            <person name="Jin C."/>
        </authorList>
    </citation>
    <scope>NUCLEOTIDE SEQUENCE [LARGE SCALE GENOMIC DNA]</scope>
    <source>
        <strain evidence="1 2">AN110305</strain>
    </source>
</reference>